<dbReference type="GO" id="GO:0061630">
    <property type="term" value="F:ubiquitin protein ligase activity"/>
    <property type="evidence" value="ECO:0007669"/>
    <property type="project" value="UniProtKB-EC"/>
</dbReference>
<comment type="caution">
    <text evidence="5">The sequence shown here is derived from an EMBL/GenBank/DDBJ whole genome shotgun (WGS) entry which is preliminary data.</text>
</comment>
<keyword evidence="6" id="KW-1185">Reference proteome</keyword>
<dbReference type="Proteomes" id="UP000550707">
    <property type="component" value="Unassembled WGS sequence"/>
</dbReference>
<comment type="catalytic activity">
    <reaction evidence="1">
        <text>S-ubiquitinyl-[E2 ubiquitin-conjugating enzyme]-L-cysteine + [acceptor protein]-L-lysine = [E2 ubiquitin-conjugating enzyme]-L-cysteine + N(6)-ubiquitinyl-[acceptor protein]-L-lysine.</text>
        <dbReference type="EC" id="2.3.2.26"/>
    </reaction>
</comment>
<dbReference type="GO" id="GO:0006511">
    <property type="term" value="P:ubiquitin-dependent protein catabolic process"/>
    <property type="evidence" value="ECO:0007669"/>
    <property type="project" value="TreeGrafter"/>
</dbReference>
<evidence type="ECO:0000313" key="6">
    <source>
        <dbReference type="Proteomes" id="UP000550707"/>
    </source>
</evidence>
<reference evidence="5 6" key="1">
    <citation type="journal article" date="2020" name="Nature">
        <title>Six reference-quality genomes reveal evolution of bat adaptations.</title>
        <authorList>
            <person name="Jebb D."/>
            <person name="Huang Z."/>
            <person name="Pippel M."/>
            <person name="Hughes G.M."/>
            <person name="Lavrichenko K."/>
            <person name="Devanna P."/>
            <person name="Winkler S."/>
            <person name="Jermiin L.S."/>
            <person name="Skirmuntt E.C."/>
            <person name="Katzourakis A."/>
            <person name="Burkitt-Gray L."/>
            <person name="Ray D.A."/>
            <person name="Sullivan K.A.M."/>
            <person name="Roscito J.G."/>
            <person name="Kirilenko B.M."/>
            <person name="Davalos L.M."/>
            <person name="Corthals A.P."/>
            <person name="Power M.L."/>
            <person name="Jones G."/>
            <person name="Ransome R.D."/>
            <person name="Dechmann D.K.N."/>
            <person name="Locatelli A.G."/>
            <person name="Puechmaille S.J."/>
            <person name="Fedrigo O."/>
            <person name="Jarvis E.D."/>
            <person name="Hiller M."/>
            <person name="Vernes S.C."/>
            <person name="Myers E.W."/>
            <person name="Teeling E.C."/>
        </authorList>
    </citation>
    <scope>NUCLEOTIDE SEQUENCE [LARGE SCALE GENOMIC DNA]</scope>
    <source>
        <strain evidence="5">MMolMol1</strain>
        <tissue evidence="5">Muscle</tissue>
    </source>
</reference>
<proteinExistence type="predicted"/>
<keyword evidence="3" id="KW-0808">Transferase</keyword>
<protein>
    <recommendedName>
        <fullName evidence="2">HECT-type E3 ubiquitin transferase</fullName>
        <ecNumber evidence="2">2.3.2.26</ecNumber>
    </recommendedName>
</protein>
<feature type="signal peptide" evidence="4">
    <location>
        <begin position="1"/>
        <end position="22"/>
    </location>
</feature>
<dbReference type="EC" id="2.3.2.26" evidence="2"/>
<evidence type="ECO:0000256" key="4">
    <source>
        <dbReference type="SAM" id="SignalP"/>
    </source>
</evidence>
<dbReference type="PANTHER" id="PTHR45700:SF2">
    <property type="entry name" value="UBIQUITIN-PROTEIN LIGASE E3C"/>
    <property type="match status" value="1"/>
</dbReference>
<evidence type="ECO:0000313" key="5">
    <source>
        <dbReference type="EMBL" id="KAF6426417.1"/>
    </source>
</evidence>
<evidence type="ECO:0000256" key="2">
    <source>
        <dbReference type="ARBA" id="ARBA00012485"/>
    </source>
</evidence>
<dbReference type="Gene3D" id="3.90.1750.10">
    <property type="entry name" value="Hect, E3 ligase catalytic domains"/>
    <property type="match status" value="1"/>
</dbReference>
<feature type="chain" id="PRO_5029824543" description="HECT-type E3 ubiquitin transferase" evidence="4">
    <location>
        <begin position="23"/>
        <end position="128"/>
    </location>
</feature>
<dbReference type="PANTHER" id="PTHR45700">
    <property type="entry name" value="UBIQUITIN-PROTEIN LIGASE E3C"/>
    <property type="match status" value="1"/>
</dbReference>
<organism evidence="5 6">
    <name type="scientific">Molossus molossus</name>
    <name type="common">Pallas' mastiff bat</name>
    <name type="synonym">Vespertilio molossus</name>
    <dbReference type="NCBI Taxonomy" id="27622"/>
    <lineage>
        <taxon>Eukaryota</taxon>
        <taxon>Metazoa</taxon>
        <taxon>Chordata</taxon>
        <taxon>Craniata</taxon>
        <taxon>Vertebrata</taxon>
        <taxon>Euteleostomi</taxon>
        <taxon>Mammalia</taxon>
        <taxon>Eutheria</taxon>
        <taxon>Laurasiatheria</taxon>
        <taxon>Chiroptera</taxon>
        <taxon>Yangochiroptera</taxon>
        <taxon>Molossidae</taxon>
        <taxon>Molossus</taxon>
    </lineage>
</organism>
<accession>A0A7J8DT60</accession>
<gene>
    <name evidence="5" type="ORF">HJG59_009125</name>
</gene>
<dbReference type="AlphaFoldDB" id="A0A7J8DT60"/>
<evidence type="ECO:0000256" key="1">
    <source>
        <dbReference type="ARBA" id="ARBA00000885"/>
    </source>
</evidence>
<dbReference type="InterPro" id="IPR044611">
    <property type="entry name" value="E3A/B/C-like"/>
</dbReference>
<dbReference type="EMBL" id="JACASF010000016">
    <property type="protein sequence ID" value="KAF6426417.1"/>
    <property type="molecule type" value="Genomic_DNA"/>
</dbReference>
<dbReference type="GO" id="GO:0000209">
    <property type="term" value="P:protein polyubiquitination"/>
    <property type="evidence" value="ECO:0007669"/>
    <property type="project" value="InterPro"/>
</dbReference>
<sequence length="128" mass="14459">MWRFWWMGRIGALQSTLDVGLGSPPLSVSQERQLAILTGLPSVVLFQEPVKIFQRLSYAHKQEVQGDGPFLDGINVTIRRNYIYEDAYDKLSPENEPDLRKRIRVHLLEAHRPDQAASMAAASSGIPE</sequence>
<dbReference type="InParanoid" id="A0A7J8DT60"/>
<keyword evidence="4" id="KW-0732">Signal</keyword>
<evidence type="ECO:0000256" key="3">
    <source>
        <dbReference type="ARBA" id="ARBA00022679"/>
    </source>
</evidence>
<name>A0A7J8DT60_MOLMO</name>